<dbReference type="InterPro" id="IPR003029">
    <property type="entry name" value="S1_domain"/>
</dbReference>
<dbReference type="InterPro" id="IPR001810">
    <property type="entry name" value="F-box_dom"/>
</dbReference>
<dbReference type="GO" id="GO:0003729">
    <property type="term" value="F:mRNA binding"/>
    <property type="evidence" value="ECO:0007669"/>
    <property type="project" value="TreeGrafter"/>
</dbReference>
<feature type="region of interest" description="Disordered" evidence="1">
    <location>
        <begin position="170"/>
        <end position="193"/>
    </location>
</feature>
<accession>X6NWK7</accession>
<dbReference type="SUPFAM" id="SSF81383">
    <property type="entry name" value="F-box domain"/>
    <property type="match status" value="1"/>
</dbReference>
<dbReference type="GO" id="GO:0003735">
    <property type="term" value="F:structural constituent of ribosome"/>
    <property type="evidence" value="ECO:0007669"/>
    <property type="project" value="TreeGrafter"/>
</dbReference>
<feature type="compositionally biased region" description="Basic and acidic residues" evidence="1">
    <location>
        <begin position="173"/>
        <end position="191"/>
    </location>
</feature>
<feature type="domain" description="S1 motif" evidence="2">
    <location>
        <begin position="120"/>
        <end position="152"/>
    </location>
</feature>
<feature type="region of interest" description="Disordered" evidence="1">
    <location>
        <begin position="1"/>
        <end position="96"/>
    </location>
</feature>
<dbReference type="SMART" id="SM00316">
    <property type="entry name" value="S1"/>
    <property type="match status" value="2"/>
</dbReference>
<dbReference type="OrthoDB" id="412781at2759"/>
<dbReference type="Gene3D" id="2.40.50.140">
    <property type="entry name" value="Nucleic acid-binding proteins"/>
    <property type="match status" value="2"/>
</dbReference>
<dbReference type="InterPro" id="IPR012340">
    <property type="entry name" value="NA-bd_OB-fold"/>
</dbReference>
<proteinExistence type="predicted"/>
<dbReference type="Pfam" id="PF00646">
    <property type="entry name" value="F-box"/>
    <property type="match status" value="1"/>
</dbReference>
<protein>
    <recommendedName>
        <fullName evidence="2">S1 motif domain-containing protein</fullName>
    </recommendedName>
</protein>
<evidence type="ECO:0000313" key="3">
    <source>
        <dbReference type="EMBL" id="ETO29667.1"/>
    </source>
</evidence>
<dbReference type="PANTHER" id="PTHR10724">
    <property type="entry name" value="30S RIBOSOMAL PROTEIN S1"/>
    <property type="match status" value="1"/>
</dbReference>
<feature type="compositionally biased region" description="Basic and acidic residues" evidence="1">
    <location>
        <begin position="10"/>
        <end position="19"/>
    </location>
</feature>
<reference evidence="3 4" key="1">
    <citation type="journal article" date="2013" name="Curr. Biol.">
        <title>The Genome of the Foraminiferan Reticulomyxa filosa.</title>
        <authorList>
            <person name="Glockner G."/>
            <person name="Hulsmann N."/>
            <person name="Schleicher M."/>
            <person name="Noegel A.A."/>
            <person name="Eichinger L."/>
            <person name="Gallinger C."/>
            <person name="Pawlowski J."/>
            <person name="Sierra R."/>
            <person name="Euteneuer U."/>
            <person name="Pillet L."/>
            <person name="Moustafa A."/>
            <person name="Platzer M."/>
            <person name="Groth M."/>
            <person name="Szafranski K."/>
            <person name="Schliwa M."/>
        </authorList>
    </citation>
    <scope>NUCLEOTIDE SEQUENCE [LARGE SCALE GENOMIC DNA]</scope>
</reference>
<sequence>MKKTKTKRTKKEEKKEKERKCQKRKSKKNDDNEEEEEEEEEEKKEPEKPTNKQKGKSKNNGSKPTTKPKAKEIDTEKEQTTTAIKNTGKLPNKKRYRVQLEKLAKLTDEERQKTPLPSTGDRVSGKVVKLVRYGMFVDIGLTRDAFLHISQIRFTKEDWDDLLKDYSQVTSNEHGHGHGHERGHEHEHETTDAQAAALRSLPKRVRDMSQVPLRTGDFIEELWVEDLEFDNGCRVTLSQFRPLDMIKVGDYLTGYVRGISSWGVFIDLGFEPDALLDRTHLEAGLMDRLVFDCRHEVKLGQEIKVYVLKVDLESKDKLVVDLDLREKLADHLTLPDDFNESRAVKYSLFGMLPDDINELSFRYLDRGSLHYCRKVCRLFERIIDDKTSLVWDIQELKCFHSKLTFQHEVLGMGVMVERYPGSGVICAIEPKLDLISANSVQAFNVRMSVWKEPFSHWLPVYICPQHGERSLPWAKKVMSEMIDPKKANHGIPFMR</sequence>
<dbReference type="Proteomes" id="UP000023152">
    <property type="component" value="Unassembled WGS sequence"/>
</dbReference>
<gene>
    <name evidence="3" type="ORF">RFI_07454</name>
</gene>
<dbReference type="InterPro" id="IPR050437">
    <property type="entry name" value="Ribos_protein_bS1-like"/>
</dbReference>
<dbReference type="PROSITE" id="PS50126">
    <property type="entry name" value="S1"/>
    <property type="match status" value="2"/>
</dbReference>
<evidence type="ECO:0000313" key="4">
    <source>
        <dbReference type="Proteomes" id="UP000023152"/>
    </source>
</evidence>
<evidence type="ECO:0000256" key="1">
    <source>
        <dbReference type="SAM" id="MobiDB-lite"/>
    </source>
</evidence>
<dbReference type="GO" id="GO:0006412">
    <property type="term" value="P:translation"/>
    <property type="evidence" value="ECO:0007669"/>
    <property type="project" value="TreeGrafter"/>
</dbReference>
<comment type="caution">
    <text evidence="3">The sequence shown here is derived from an EMBL/GenBank/DDBJ whole genome shotgun (WGS) entry which is preliminary data.</text>
</comment>
<organism evidence="3 4">
    <name type="scientific">Reticulomyxa filosa</name>
    <dbReference type="NCBI Taxonomy" id="46433"/>
    <lineage>
        <taxon>Eukaryota</taxon>
        <taxon>Sar</taxon>
        <taxon>Rhizaria</taxon>
        <taxon>Retaria</taxon>
        <taxon>Foraminifera</taxon>
        <taxon>Monothalamids</taxon>
        <taxon>Reticulomyxidae</taxon>
        <taxon>Reticulomyxa</taxon>
    </lineage>
</organism>
<dbReference type="SUPFAM" id="SSF50249">
    <property type="entry name" value="Nucleic acid-binding proteins"/>
    <property type="match status" value="2"/>
</dbReference>
<dbReference type="EMBL" id="ASPP01005915">
    <property type="protein sequence ID" value="ETO29667.1"/>
    <property type="molecule type" value="Genomic_DNA"/>
</dbReference>
<dbReference type="Pfam" id="PF00575">
    <property type="entry name" value="S1"/>
    <property type="match status" value="2"/>
</dbReference>
<feature type="domain" description="S1 motif" evidence="2">
    <location>
        <begin position="249"/>
        <end position="323"/>
    </location>
</feature>
<evidence type="ECO:0000259" key="2">
    <source>
        <dbReference type="PROSITE" id="PS50126"/>
    </source>
</evidence>
<feature type="compositionally biased region" description="Acidic residues" evidence="1">
    <location>
        <begin position="31"/>
        <end position="42"/>
    </location>
</feature>
<dbReference type="InterPro" id="IPR036047">
    <property type="entry name" value="F-box-like_dom_sf"/>
</dbReference>
<dbReference type="AlphaFoldDB" id="X6NWK7"/>
<name>X6NWK7_RETFI</name>
<keyword evidence="4" id="KW-1185">Reference proteome</keyword>
<feature type="compositionally biased region" description="Basic and acidic residues" evidence="1">
    <location>
        <begin position="69"/>
        <end position="79"/>
    </location>
</feature>